<dbReference type="PANTHER" id="PTHR19853">
    <property type="entry name" value="WD REPEAT CONTAINING PROTEIN 3 WDR3"/>
    <property type="match status" value="1"/>
</dbReference>
<feature type="region of interest" description="Disordered" evidence="5">
    <location>
        <begin position="309"/>
        <end position="342"/>
    </location>
</feature>
<dbReference type="CDD" id="cd00200">
    <property type="entry name" value="WD40"/>
    <property type="match status" value="2"/>
</dbReference>
<dbReference type="SMART" id="SM00320">
    <property type="entry name" value="WD40"/>
    <property type="match status" value="11"/>
</dbReference>
<feature type="repeat" description="WD" evidence="4">
    <location>
        <begin position="630"/>
        <end position="671"/>
    </location>
</feature>
<evidence type="ECO:0000256" key="4">
    <source>
        <dbReference type="PROSITE-ProRule" id="PRU00221"/>
    </source>
</evidence>
<dbReference type="Proteomes" id="UP000654075">
    <property type="component" value="Unassembled WGS sequence"/>
</dbReference>
<feature type="repeat" description="WD" evidence="4">
    <location>
        <begin position="101"/>
        <end position="142"/>
    </location>
</feature>
<dbReference type="PROSITE" id="PS50082">
    <property type="entry name" value="WD_REPEATS_2"/>
    <property type="match status" value="7"/>
</dbReference>
<dbReference type="OrthoDB" id="338608at2759"/>
<dbReference type="Proteomes" id="UP000626109">
    <property type="component" value="Unassembled WGS sequence"/>
</dbReference>
<dbReference type="PROSITE" id="PS50294">
    <property type="entry name" value="WD_REPEATS_REGION"/>
    <property type="match status" value="5"/>
</dbReference>
<dbReference type="GO" id="GO:0030515">
    <property type="term" value="F:snoRNA binding"/>
    <property type="evidence" value="ECO:0007669"/>
    <property type="project" value="TreeGrafter"/>
</dbReference>
<dbReference type="EMBL" id="CAJNNV010027831">
    <property type="protein sequence ID" value="CAE8621831.1"/>
    <property type="molecule type" value="Genomic_DNA"/>
</dbReference>
<evidence type="ECO:0000313" key="7">
    <source>
        <dbReference type="EMBL" id="CAE8621831.1"/>
    </source>
</evidence>
<feature type="region of interest" description="Disordered" evidence="5">
    <location>
        <begin position="925"/>
        <end position="959"/>
    </location>
</feature>
<comment type="caution">
    <text evidence="7">The sequence shown here is derived from an EMBL/GenBank/DDBJ whole genome shotgun (WGS) entry which is preliminary data.</text>
</comment>
<keyword evidence="1 4" id="KW-0853">WD repeat</keyword>
<evidence type="ECO:0000256" key="3">
    <source>
        <dbReference type="ARBA" id="ARBA00038229"/>
    </source>
</evidence>
<dbReference type="Pfam" id="PF25173">
    <property type="entry name" value="Beta-prop_WDR3_1st"/>
    <property type="match status" value="1"/>
</dbReference>
<comment type="similarity">
    <text evidence="3">Belongs to the WD repeat WDR3/UTP12 family.</text>
</comment>
<proteinExistence type="inferred from homology"/>
<evidence type="ECO:0000313" key="8">
    <source>
        <dbReference type="EMBL" id="CAE8671665.1"/>
    </source>
</evidence>
<dbReference type="OMA" id="MNIPLTC"/>
<dbReference type="PANTHER" id="PTHR19853:SF0">
    <property type="entry name" value="WD REPEAT-CONTAINING PROTEIN 3"/>
    <property type="match status" value="1"/>
</dbReference>
<evidence type="ECO:0000256" key="5">
    <source>
        <dbReference type="SAM" id="MobiDB-lite"/>
    </source>
</evidence>
<keyword evidence="9" id="KW-1185">Reference proteome</keyword>
<dbReference type="InterPro" id="IPR020472">
    <property type="entry name" value="WD40_PAC1"/>
</dbReference>
<dbReference type="GO" id="GO:0032040">
    <property type="term" value="C:small-subunit processome"/>
    <property type="evidence" value="ECO:0007669"/>
    <property type="project" value="TreeGrafter"/>
</dbReference>
<dbReference type="GO" id="GO:0034388">
    <property type="term" value="C:Pwp2p-containing subcomplex of 90S preribosome"/>
    <property type="evidence" value="ECO:0007669"/>
    <property type="project" value="TreeGrafter"/>
</dbReference>
<evidence type="ECO:0000259" key="6">
    <source>
        <dbReference type="Pfam" id="PF04003"/>
    </source>
</evidence>
<dbReference type="Gene3D" id="2.130.10.10">
    <property type="entry name" value="YVTN repeat-like/Quinoprotein amine dehydrogenase"/>
    <property type="match status" value="3"/>
</dbReference>
<dbReference type="InterPro" id="IPR036322">
    <property type="entry name" value="WD40_repeat_dom_sf"/>
</dbReference>
<dbReference type="InterPro" id="IPR019775">
    <property type="entry name" value="WD40_repeat_CS"/>
</dbReference>
<dbReference type="EMBL" id="CAJNNW010024117">
    <property type="protein sequence ID" value="CAE8671665.1"/>
    <property type="molecule type" value="Genomic_DNA"/>
</dbReference>
<sequence length="959" mass="103928">MVKAYLRFEGDQAIGVVTSRECNVALDRTGRIALTGCVEAIGVWNLRQGSQTRSLTTARSSERVTRLCLKESGDKPVCAVGYADGAVRLWNFENGSVVQTFQGHRSAVSCLAFDRAGHLLASGSNDTDIVIWDLVAESGVARLKGHVDQVTAVIFWESKTNHTEDRLISSSKDRLIRIWSLGMQLCVQAVAEHPVEVWSLALNENQTRLVAGSGDKFLRVWSLDEAVAGVTAQVGAGAEEGERPPLATFIGAVPRADGQGSALSLLFVRPKSLGFEVLLCQGAGRSLEVFRCFEDTEVRRRQKRRKRRVTAKQLIKSGKEQVGGTEGAAAAGEAADEGGDEGAHAADELTALQTHKCSAKAVSMAWCDSTETVLLGLNNNVLESVKLLPAKEDDAASGGPSLQIQPSVSLELAGHRTGVRALAVATDDSVVMSTSAESVKIWSASTGRCVRTMPSGYGLCGFFVAGNEHVLIGTKEGKLELYDIQLGELAQSLDAHTGSVYGVAEHPEHQGFASCSADKTLRFFEFTFAKGTTESRVSFAEVADRATELPDEVLSVTYSQNGKWIAVALLNHTIQLLFADSLKFYLSLYGHRLPVMSIDFSSDSQMMASGSSDKSVKLWSTQFGNALRSLRAHEESVMQVRFLPGTHYLVTTGRDREVKLWDCDTYELITSLTGHASEVLALALSQDAAFMVTAGSDKQIRFWRRSEEQLFLSEERAKELEEKFEQEVEREDVQAPAGGEAVVLRASRRTVESVRTTERLVEVLDEAEAMDEQLTEAEGADAQMTFVHGQGARHPCARVIAYVNTLTANNIYEVLLCLPYSHATKLLRFISRFFEAVSALPGGHGAAARAKALSAAAALETPCQAALITAYVHHNQLAATASARPLLLRLRNQMRELLQAEKDRIGISMAGLSHLQRLMKRTSVSMISGEVPKKPAAKGKATPSKGKGSGGEGNKKQKR</sequence>
<feature type="repeat" description="WD" evidence="4">
    <location>
        <begin position="190"/>
        <end position="224"/>
    </location>
</feature>
<dbReference type="AlphaFoldDB" id="A0A813G6B9"/>
<dbReference type="GO" id="GO:0030490">
    <property type="term" value="P:maturation of SSU-rRNA"/>
    <property type="evidence" value="ECO:0007669"/>
    <property type="project" value="TreeGrafter"/>
</dbReference>
<feature type="repeat" description="WD" evidence="4">
    <location>
        <begin position="412"/>
        <end position="452"/>
    </location>
</feature>
<accession>A0A813G6B9</accession>
<dbReference type="Pfam" id="PF04003">
    <property type="entry name" value="Utp12"/>
    <property type="match status" value="1"/>
</dbReference>
<dbReference type="PRINTS" id="PR00320">
    <property type="entry name" value="GPROTEINBRPT"/>
</dbReference>
<feature type="repeat" description="WD" evidence="4">
    <location>
        <begin position="588"/>
        <end position="629"/>
    </location>
</feature>
<name>A0A813G6B9_POLGL</name>
<feature type="repeat" description="WD" evidence="4">
    <location>
        <begin position="672"/>
        <end position="713"/>
    </location>
</feature>
<evidence type="ECO:0000313" key="9">
    <source>
        <dbReference type="Proteomes" id="UP000654075"/>
    </source>
</evidence>
<feature type="repeat" description="WD" evidence="4">
    <location>
        <begin position="143"/>
        <end position="181"/>
    </location>
</feature>
<dbReference type="Pfam" id="PF25172">
    <property type="entry name" value="Beta-prop_WDR3_2nd"/>
    <property type="match status" value="1"/>
</dbReference>
<dbReference type="InterPro" id="IPR015943">
    <property type="entry name" value="WD40/YVTN_repeat-like_dom_sf"/>
</dbReference>
<feature type="domain" description="Small-subunit processome Utp12" evidence="6">
    <location>
        <begin position="804"/>
        <end position="917"/>
    </location>
</feature>
<dbReference type="PROSITE" id="PS00678">
    <property type="entry name" value="WD_REPEATS_1"/>
    <property type="match status" value="1"/>
</dbReference>
<dbReference type="InterPro" id="IPR001680">
    <property type="entry name" value="WD40_rpt"/>
</dbReference>
<reference evidence="7" key="1">
    <citation type="submission" date="2021-02" db="EMBL/GenBank/DDBJ databases">
        <authorList>
            <person name="Dougan E. K."/>
            <person name="Rhodes N."/>
            <person name="Thang M."/>
            <person name="Chan C."/>
        </authorList>
    </citation>
    <scope>NUCLEOTIDE SEQUENCE</scope>
</reference>
<organism evidence="7 9">
    <name type="scientific">Polarella glacialis</name>
    <name type="common">Dinoflagellate</name>
    <dbReference type="NCBI Taxonomy" id="89957"/>
    <lineage>
        <taxon>Eukaryota</taxon>
        <taxon>Sar</taxon>
        <taxon>Alveolata</taxon>
        <taxon>Dinophyceae</taxon>
        <taxon>Suessiales</taxon>
        <taxon>Suessiaceae</taxon>
        <taxon>Polarella</taxon>
    </lineage>
</organism>
<dbReference type="SUPFAM" id="SSF50978">
    <property type="entry name" value="WD40 repeat-like"/>
    <property type="match status" value="2"/>
</dbReference>
<gene>
    <name evidence="7" type="ORF">PGLA1383_LOCUS39348</name>
    <name evidence="8" type="ORF">PGLA2088_LOCUS17768</name>
</gene>
<keyword evidence="2" id="KW-0677">Repeat</keyword>
<protein>
    <recommendedName>
        <fullName evidence="6">Small-subunit processome Utp12 domain-containing protein</fullName>
    </recommendedName>
</protein>
<dbReference type="InterPro" id="IPR051570">
    <property type="entry name" value="TBC1_cilium_biogenesis"/>
</dbReference>
<evidence type="ECO:0000256" key="2">
    <source>
        <dbReference type="ARBA" id="ARBA00022737"/>
    </source>
</evidence>
<dbReference type="InterPro" id="IPR007148">
    <property type="entry name" value="SSU_processome_Utp12"/>
</dbReference>
<evidence type="ECO:0000256" key="1">
    <source>
        <dbReference type="ARBA" id="ARBA00022574"/>
    </source>
</evidence>